<dbReference type="EMBL" id="BGZK01000025">
    <property type="protein sequence ID" value="GBP07142.1"/>
    <property type="molecule type" value="Genomic_DNA"/>
</dbReference>
<dbReference type="Proteomes" id="UP000299102">
    <property type="component" value="Unassembled WGS sequence"/>
</dbReference>
<sequence length="128" mass="14102">MWSLRCRTRSECGGVGLLGATCARASMACYGIRTSGGSIKQFYNHAKAITFPLLNPLTPTFSRVDPVRSGGPPPSPSATAPKWEKSARQWQYILITKWETTAVSLHSGRNFGDAISRYRVSQLSRRPN</sequence>
<keyword evidence="3" id="KW-1185">Reference proteome</keyword>
<evidence type="ECO:0000313" key="3">
    <source>
        <dbReference type="Proteomes" id="UP000299102"/>
    </source>
</evidence>
<feature type="region of interest" description="Disordered" evidence="1">
    <location>
        <begin position="64"/>
        <end position="85"/>
    </location>
</feature>
<comment type="caution">
    <text evidence="2">The sequence shown here is derived from an EMBL/GenBank/DDBJ whole genome shotgun (WGS) entry which is preliminary data.</text>
</comment>
<organism evidence="2 3">
    <name type="scientific">Eumeta variegata</name>
    <name type="common">Bagworm moth</name>
    <name type="synonym">Eumeta japonica</name>
    <dbReference type="NCBI Taxonomy" id="151549"/>
    <lineage>
        <taxon>Eukaryota</taxon>
        <taxon>Metazoa</taxon>
        <taxon>Ecdysozoa</taxon>
        <taxon>Arthropoda</taxon>
        <taxon>Hexapoda</taxon>
        <taxon>Insecta</taxon>
        <taxon>Pterygota</taxon>
        <taxon>Neoptera</taxon>
        <taxon>Endopterygota</taxon>
        <taxon>Lepidoptera</taxon>
        <taxon>Glossata</taxon>
        <taxon>Ditrysia</taxon>
        <taxon>Tineoidea</taxon>
        <taxon>Psychidae</taxon>
        <taxon>Oiketicinae</taxon>
        <taxon>Eumeta</taxon>
    </lineage>
</organism>
<proteinExistence type="predicted"/>
<evidence type="ECO:0000256" key="1">
    <source>
        <dbReference type="SAM" id="MobiDB-lite"/>
    </source>
</evidence>
<name>A0A4C1SY66_EUMVA</name>
<accession>A0A4C1SY66</accession>
<gene>
    <name evidence="2" type="ORF">EVAR_92053_1</name>
</gene>
<dbReference type="AlphaFoldDB" id="A0A4C1SY66"/>
<reference evidence="2 3" key="1">
    <citation type="journal article" date="2019" name="Commun. Biol.">
        <title>The bagworm genome reveals a unique fibroin gene that provides high tensile strength.</title>
        <authorList>
            <person name="Kono N."/>
            <person name="Nakamura H."/>
            <person name="Ohtoshi R."/>
            <person name="Tomita M."/>
            <person name="Numata K."/>
            <person name="Arakawa K."/>
        </authorList>
    </citation>
    <scope>NUCLEOTIDE SEQUENCE [LARGE SCALE GENOMIC DNA]</scope>
</reference>
<evidence type="ECO:0000313" key="2">
    <source>
        <dbReference type="EMBL" id="GBP07142.1"/>
    </source>
</evidence>
<protein>
    <submittedName>
        <fullName evidence="2">Uncharacterized protein</fullName>
    </submittedName>
</protein>